<dbReference type="Gene3D" id="3.90.920.10">
    <property type="entry name" value="DNA primase, PRIM domain"/>
    <property type="match status" value="1"/>
</dbReference>
<dbReference type="Gene3D" id="2.40.50.140">
    <property type="entry name" value="Nucleic acid-binding proteins"/>
    <property type="match status" value="1"/>
</dbReference>
<name>A0A0H4VGU1_9BACT</name>
<dbReference type="CDD" id="cd07906">
    <property type="entry name" value="Adenylation_DNA_ligase_LigD_LigC"/>
    <property type="match status" value="1"/>
</dbReference>
<evidence type="ECO:0000313" key="23">
    <source>
        <dbReference type="EMBL" id="AKQ44835.1"/>
    </source>
</evidence>
<dbReference type="GO" id="GO:0005524">
    <property type="term" value="F:ATP binding"/>
    <property type="evidence" value="ECO:0007669"/>
    <property type="project" value="UniProtKB-KW"/>
</dbReference>
<keyword evidence="24" id="KW-1185">Reference proteome</keyword>
<dbReference type="Pfam" id="PF21686">
    <property type="entry name" value="LigD_Prim-Pol"/>
    <property type="match status" value="1"/>
</dbReference>
<evidence type="ECO:0000256" key="5">
    <source>
        <dbReference type="ARBA" id="ARBA00022695"/>
    </source>
</evidence>
<evidence type="ECO:0000256" key="7">
    <source>
        <dbReference type="ARBA" id="ARBA00022723"/>
    </source>
</evidence>
<dbReference type="SUPFAM" id="SSF56091">
    <property type="entry name" value="DNA ligase/mRNA capping enzyme, catalytic domain"/>
    <property type="match status" value="1"/>
</dbReference>
<dbReference type="GO" id="GO:0006281">
    <property type="term" value="P:DNA repair"/>
    <property type="evidence" value="ECO:0007669"/>
    <property type="project" value="UniProtKB-KW"/>
</dbReference>
<dbReference type="InterPro" id="IPR014143">
    <property type="entry name" value="NHEJ_ligase_prk"/>
</dbReference>
<evidence type="ECO:0000256" key="9">
    <source>
        <dbReference type="ARBA" id="ARBA00022763"/>
    </source>
</evidence>
<reference evidence="23 24" key="1">
    <citation type="submission" date="2015-01" db="EMBL/GenBank/DDBJ databases">
        <title>Rufibacter sp./DG31D/ whole genome sequencing.</title>
        <authorList>
            <person name="Kim M.K."/>
            <person name="Srinivasan S."/>
            <person name="Lee J.-J."/>
        </authorList>
    </citation>
    <scope>NUCLEOTIDE SEQUENCE [LARGE SCALE GENOMIC DNA]</scope>
    <source>
        <strain evidence="23 24">DG31D</strain>
    </source>
</reference>
<keyword evidence="16" id="KW-0234">DNA repair</keyword>
<evidence type="ECO:0000256" key="3">
    <source>
        <dbReference type="ARBA" id="ARBA00022598"/>
    </source>
</evidence>
<keyword evidence="9" id="KW-0227">DNA damage</keyword>
<feature type="region of interest" description="Disordered" evidence="21">
    <location>
        <begin position="525"/>
        <end position="552"/>
    </location>
</feature>
<dbReference type="STRING" id="1379910.TH63_03090"/>
<dbReference type="PROSITE" id="PS50160">
    <property type="entry name" value="DNA_LIGASE_A3"/>
    <property type="match status" value="1"/>
</dbReference>
<dbReference type="Gene3D" id="3.30.1490.70">
    <property type="match status" value="1"/>
</dbReference>
<evidence type="ECO:0000256" key="6">
    <source>
        <dbReference type="ARBA" id="ARBA00022722"/>
    </source>
</evidence>
<evidence type="ECO:0000256" key="10">
    <source>
        <dbReference type="ARBA" id="ARBA00022801"/>
    </source>
</evidence>
<dbReference type="NCBIfam" id="TIGR02779">
    <property type="entry name" value="NHEJ_ligase_lig"/>
    <property type="match status" value="1"/>
</dbReference>
<dbReference type="NCBIfam" id="TIGR02778">
    <property type="entry name" value="ligD_pol"/>
    <property type="match status" value="1"/>
</dbReference>
<dbReference type="Pfam" id="PF04679">
    <property type="entry name" value="DNA_ligase_A_C"/>
    <property type="match status" value="1"/>
</dbReference>
<dbReference type="GO" id="GO:0046872">
    <property type="term" value="F:metal ion binding"/>
    <property type="evidence" value="ECO:0007669"/>
    <property type="project" value="UniProtKB-KW"/>
</dbReference>
<dbReference type="Gene3D" id="3.30.470.30">
    <property type="entry name" value="DNA ligase/mRNA capping enzyme"/>
    <property type="match status" value="1"/>
</dbReference>
<protein>
    <recommendedName>
        <fullName evidence="2">DNA ligase (ATP)</fullName>
        <ecNumber evidence="2">6.5.1.1</ecNumber>
    </recommendedName>
    <alternativeName>
        <fullName evidence="19">NHEJ DNA polymerase</fullName>
    </alternativeName>
</protein>
<dbReference type="InterPro" id="IPR014146">
    <property type="entry name" value="LigD_ligase_dom"/>
</dbReference>
<dbReference type="InterPro" id="IPR014145">
    <property type="entry name" value="LigD_pol_dom"/>
</dbReference>
<dbReference type="AlphaFoldDB" id="A0A0H4VGU1"/>
<comment type="catalytic activity">
    <reaction evidence="20">
        <text>ATP + (deoxyribonucleotide)n-3'-hydroxyl + 5'-phospho-(deoxyribonucleotide)m = (deoxyribonucleotide)n+m + AMP + diphosphate.</text>
        <dbReference type="EC" id="6.5.1.1"/>
    </reaction>
</comment>
<evidence type="ECO:0000259" key="22">
    <source>
        <dbReference type="PROSITE" id="PS50160"/>
    </source>
</evidence>
<proteinExistence type="predicted"/>
<evidence type="ECO:0000256" key="19">
    <source>
        <dbReference type="ARBA" id="ARBA00029943"/>
    </source>
</evidence>
<dbReference type="EMBL" id="CP010777">
    <property type="protein sequence ID" value="AKQ44835.1"/>
    <property type="molecule type" value="Genomic_DNA"/>
</dbReference>
<evidence type="ECO:0000256" key="16">
    <source>
        <dbReference type="ARBA" id="ARBA00023204"/>
    </source>
</evidence>
<evidence type="ECO:0000256" key="4">
    <source>
        <dbReference type="ARBA" id="ARBA00022679"/>
    </source>
</evidence>
<evidence type="ECO:0000256" key="14">
    <source>
        <dbReference type="ARBA" id="ARBA00023125"/>
    </source>
</evidence>
<dbReference type="Proteomes" id="UP000036458">
    <property type="component" value="Chromosome"/>
</dbReference>
<dbReference type="GO" id="GO:0006310">
    <property type="term" value="P:DNA recombination"/>
    <property type="evidence" value="ECO:0007669"/>
    <property type="project" value="UniProtKB-KW"/>
</dbReference>
<evidence type="ECO:0000256" key="18">
    <source>
        <dbReference type="ARBA" id="ARBA00023268"/>
    </source>
</evidence>
<keyword evidence="7" id="KW-0479">Metal-binding</keyword>
<evidence type="ECO:0000256" key="8">
    <source>
        <dbReference type="ARBA" id="ARBA00022741"/>
    </source>
</evidence>
<dbReference type="PANTHER" id="PTHR42705:SF2">
    <property type="entry name" value="BIFUNCTIONAL NON-HOMOLOGOUS END JOINING PROTEIN LIGD"/>
    <property type="match status" value="1"/>
</dbReference>
<evidence type="ECO:0000256" key="20">
    <source>
        <dbReference type="ARBA" id="ARBA00034003"/>
    </source>
</evidence>
<dbReference type="OrthoDB" id="9802472at2"/>
<dbReference type="NCBIfam" id="TIGR02777">
    <property type="entry name" value="LigD_PE_dom"/>
    <property type="match status" value="1"/>
</dbReference>
<keyword evidence="13" id="KW-0239">DNA-directed DNA polymerase</keyword>
<keyword evidence="3 23" id="KW-0436">Ligase</keyword>
<dbReference type="Pfam" id="PF01068">
    <property type="entry name" value="DNA_ligase_A_M"/>
    <property type="match status" value="1"/>
</dbReference>
<dbReference type="PATRIC" id="fig|1379910.4.peg.664"/>
<dbReference type="KEGG" id="ruf:TH63_03090"/>
<evidence type="ECO:0000256" key="15">
    <source>
        <dbReference type="ARBA" id="ARBA00023172"/>
    </source>
</evidence>
<evidence type="ECO:0000256" key="11">
    <source>
        <dbReference type="ARBA" id="ARBA00022839"/>
    </source>
</evidence>
<dbReference type="NCBIfam" id="TIGR02776">
    <property type="entry name" value="NHEJ_ligase_prk"/>
    <property type="match status" value="1"/>
</dbReference>
<feature type="region of interest" description="Disordered" evidence="21">
    <location>
        <begin position="1"/>
        <end position="25"/>
    </location>
</feature>
<keyword evidence="10" id="KW-0378">Hydrolase</keyword>
<organism evidence="23 24">
    <name type="scientific">Rufibacter radiotolerans</name>
    <dbReference type="NCBI Taxonomy" id="1379910"/>
    <lineage>
        <taxon>Bacteria</taxon>
        <taxon>Pseudomonadati</taxon>
        <taxon>Bacteroidota</taxon>
        <taxon>Cytophagia</taxon>
        <taxon>Cytophagales</taxon>
        <taxon>Hymenobacteraceae</taxon>
        <taxon>Rufibacter</taxon>
    </lineage>
</organism>
<dbReference type="GO" id="GO:0003910">
    <property type="term" value="F:DNA ligase (ATP) activity"/>
    <property type="evidence" value="ECO:0007669"/>
    <property type="project" value="UniProtKB-EC"/>
</dbReference>
<keyword evidence="14" id="KW-0238">DNA-binding</keyword>
<dbReference type="SUPFAM" id="SSF50249">
    <property type="entry name" value="Nucleic acid-binding proteins"/>
    <property type="match status" value="1"/>
</dbReference>
<sequence length="857" mass="96381">MSLKEYNQKRHFNQTPEPEGKGAKNKGDLKFVVQRHQASTLHYDFRLELDGVLKSWAVPKGPSLNPADKRLAMEVEDHPFSYRTFEGDIPEGNYGAGHVDIWDEGTFHAVDNPSRAEGEKLMLQELEAGSLHFVLEGKKLKGEFALVKMKGRQKNAWLLLKKQDEFATDAYDAEDFARGGGAVKPGKVPAKKASTAKEKASPAKAQTGKGKKGEMPHDIVPMTAKLTDGPFDDENWLFEMKWDGYRAVAEVDNGQVRLYSRNGKSFKQKYAPVVQVLEGLKHQAIFDGELVVLGANGRADFQALQNYQNTPSEHLYYYIFDLLYLNGQDLTKVPLLRRKELLAEVLKGAKEPLRYSEHRVGKGIAFFKEAQQHHWEGIMAKAADSKYHIGKRSQEWLKIKTHLRQEAVIAGFTEPKGSRIHIGALVLGVYEGKELKYVGQSGSGFNKESLEDLKARLAPLVQEKSPFKVKVGLSRDVTWVKPELVCELSFAEWTTDGQMRQAIFEGLRVDKKAKDVVHEHAIATPPEADAKEESSKGAKKTKTMSKQEEEKEGLVLHLDGKDVAISSPDKLYWPEEGITKKDLVEYYQSMAEVLLPYLKDRPESLLRHPNGITKPGFFQKDAGDHAPDWVQKESIRAESTGQDVNYVVCQDKATLAYLNNLGCIQLNPWNSRLQHLEHPDYLVLDLDPGENTYDEVVETALVAKQVLDELEIPVYAKTSGATGMHLYVPLAAKFPFEQVKELAYALAQRVHARLPKLTSLERSPKERRNQIYIDFLQNAIAQTIAAPYCVRPKAGATVSTPLQWKEVKTGLHPSQFTIKNVPQRVKKLGDIFMPVLGEGIDVATYLKRLKQEDHGKK</sequence>
<dbReference type="InterPro" id="IPR012309">
    <property type="entry name" value="DNA_ligase_ATP-dep_C"/>
</dbReference>
<dbReference type="InterPro" id="IPR014144">
    <property type="entry name" value="LigD_PE_domain"/>
</dbReference>
<feature type="compositionally biased region" description="Low complexity" evidence="21">
    <location>
        <begin position="184"/>
        <end position="193"/>
    </location>
</feature>
<dbReference type="RefSeq" id="WP_048919641.1">
    <property type="nucleotide sequence ID" value="NZ_CP010777.1"/>
</dbReference>
<keyword evidence="5" id="KW-0548">Nucleotidyltransferase</keyword>
<accession>A0A0H4VGU1</accession>
<evidence type="ECO:0000256" key="13">
    <source>
        <dbReference type="ARBA" id="ARBA00022932"/>
    </source>
</evidence>
<keyword evidence="4" id="KW-0808">Transferase</keyword>
<evidence type="ECO:0000256" key="17">
    <source>
        <dbReference type="ARBA" id="ARBA00023211"/>
    </source>
</evidence>
<dbReference type="CDD" id="cd04865">
    <property type="entry name" value="LigD_Pol_like_2"/>
    <property type="match status" value="1"/>
</dbReference>
<evidence type="ECO:0000256" key="2">
    <source>
        <dbReference type="ARBA" id="ARBA00012727"/>
    </source>
</evidence>
<dbReference type="Pfam" id="PF13298">
    <property type="entry name" value="LigD_N"/>
    <property type="match status" value="1"/>
</dbReference>
<keyword evidence="15" id="KW-0233">DNA recombination</keyword>
<gene>
    <name evidence="23" type="ORF">TH63_03090</name>
</gene>
<keyword evidence="8" id="KW-0547">Nucleotide-binding</keyword>
<dbReference type="GO" id="GO:0003887">
    <property type="term" value="F:DNA-directed DNA polymerase activity"/>
    <property type="evidence" value="ECO:0007669"/>
    <property type="project" value="UniProtKB-KW"/>
</dbReference>
<evidence type="ECO:0000256" key="12">
    <source>
        <dbReference type="ARBA" id="ARBA00022840"/>
    </source>
</evidence>
<dbReference type="EC" id="6.5.1.1" evidence="2"/>
<comment type="cofactor">
    <cofactor evidence="1">
        <name>Mn(2+)</name>
        <dbReference type="ChEBI" id="CHEBI:29035"/>
    </cofactor>
</comment>
<dbReference type="PANTHER" id="PTHR42705">
    <property type="entry name" value="BIFUNCTIONAL NON-HOMOLOGOUS END JOINING PROTEIN LIGD"/>
    <property type="match status" value="1"/>
</dbReference>
<keyword evidence="11" id="KW-0269">Exonuclease</keyword>
<dbReference type="InterPro" id="IPR052171">
    <property type="entry name" value="NHEJ_LigD"/>
</dbReference>
<evidence type="ECO:0000256" key="1">
    <source>
        <dbReference type="ARBA" id="ARBA00001936"/>
    </source>
</evidence>
<dbReference type="GO" id="GO:0004527">
    <property type="term" value="F:exonuclease activity"/>
    <property type="evidence" value="ECO:0007669"/>
    <property type="project" value="UniProtKB-KW"/>
</dbReference>
<keyword evidence="18" id="KW-0511">Multifunctional enzyme</keyword>
<dbReference type="InterPro" id="IPR012310">
    <property type="entry name" value="DNA_ligase_ATP-dep_cent"/>
</dbReference>
<feature type="region of interest" description="Disordered" evidence="21">
    <location>
        <begin position="184"/>
        <end position="217"/>
    </location>
</feature>
<evidence type="ECO:0000256" key="21">
    <source>
        <dbReference type="SAM" id="MobiDB-lite"/>
    </source>
</evidence>
<dbReference type="InterPro" id="IPR012340">
    <property type="entry name" value="NA-bd_OB-fold"/>
</dbReference>
<keyword evidence="12" id="KW-0067">ATP-binding</keyword>
<feature type="domain" description="ATP-dependent DNA ligase family profile" evidence="22">
    <location>
        <begin position="308"/>
        <end position="443"/>
    </location>
</feature>
<evidence type="ECO:0000313" key="24">
    <source>
        <dbReference type="Proteomes" id="UP000036458"/>
    </source>
</evidence>
<keyword evidence="6" id="KW-0540">Nuclease</keyword>
<dbReference type="GO" id="GO:0003677">
    <property type="term" value="F:DNA binding"/>
    <property type="evidence" value="ECO:0007669"/>
    <property type="project" value="UniProtKB-KW"/>
</dbReference>
<dbReference type="CDD" id="cd07971">
    <property type="entry name" value="OBF_DNA_ligase_LigD"/>
    <property type="match status" value="1"/>
</dbReference>
<keyword evidence="17" id="KW-0464">Manganese</keyword>